<dbReference type="HOGENOM" id="CLU_2671401_0_0_1"/>
<reference evidence="3" key="1">
    <citation type="journal article" date="2014" name="Proc. Natl. Acad. Sci. U.S.A.">
        <title>Extensive sampling of basidiomycete genomes demonstrates inadequacy of the white-rot/brown-rot paradigm for wood decay fungi.</title>
        <authorList>
            <person name="Riley R."/>
            <person name="Salamov A.A."/>
            <person name="Brown D.W."/>
            <person name="Nagy L.G."/>
            <person name="Floudas D."/>
            <person name="Held B.W."/>
            <person name="Levasseur A."/>
            <person name="Lombard V."/>
            <person name="Morin E."/>
            <person name="Otillar R."/>
            <person name="Lindquist E.A."/>
            <person name="Sun H."/>
            <person name="LaButti K.M."/>
            <person name="Schmutz J."/>
            <person name="Jabbour D."/>
            <person name="Luo H."/>
            <person name="Baker S.E."/>
            <person name="Pisabarro A.G."/>
            <person name="Walton J.D."/>
            <person name="Blanchette R.A."/>
            <person name="Henrissat B."/>
            <person name="Martin F."/>
            <person name="Cullen D."/>
            <person name="Hibbett D.S."/>
            <person name="Grigoriev I.V."/>
        </authorList>
    </citation>
    <scope>NUCLEOTIDE SEQUENCE [LARGE SCALE GENOMIC DNA]</scope>
    <source>
        <strain evidence="3">MUCL 33604</strain>
    </source>
</reference>
<accession>A0A067PZQ7</accession>
<dbReference type="Proteomes" id="UP000027265">
    <property type="component" value="Unassembled WGS sequence"/>
</dbReference>
<keyword evidence="3" id="KW-1185">Reference proteome</keyword>
<gene>
    <name evidence="2" type="ORF">JAAARDRAFT_192868</name>
</gene>
<dbReference type="EMBL" id="KL197716">
    <property type="protein sequence ID" value="KDQ59360.1"/>
    <property type="molecule type" value="Genomic_DNA"/>
</dbReference>
<feature type="compositionally biased region" description="Polar residues" evidence="1">
    <location>
        <begin position="1"/>
        <end position="11"/>
    </location>
</feature>
<name>A0A067PZQ7_9AGAM</name>
<sequence length="92" mass="10379">MSNTSTLNVSGSERAAPSNKHGGEDRKQKDKPTKRTREDRSRKSDVQLTELEAKMKQYEASLLDMLKTLDNIFNDQDGLTSHGRKLISEVSQ</sequence>
<proteinExistence type="predicted"/>
<dbReference type="AlphaFoldDB" id="A0A067PZQ7"/>
<evidence type="ECO:0000313" key="3">
    <source>
        <dbReference type="Proteomes" id="UP000027265"/>
    </source>
</evidence>
<protein>
    <submittedName>
        <fullName evidence="2">Uncharacterized protein</fullName>
    </submittedName>
</protein>
<dbReference type="InParanoid" id="A0A067PZQ7"/>
<feature type="region of interest" description="Disordered" evidence="1">
    <location>
        <begin position="1"/>
        <end position="48"/>
    </location>
</feature>
<evidence type="ECO:0000256" key="1">
    <source>
        <dbReference type="SAM" id="MobiDB-lite"/>
    </source>
</evidence>
<organism evidence="2 3">
    <name type="scientific">Jaapia argillacea MUCL 33604</name>
    <dbReference type="NCBI Taxonomy" id="933084"/>
    <lineage>
        <taxon>Eukaryota</taxon>
        <taxon>Fungi</taxon>
        <taxon>Dikarya</taxon>
        <taxon>Basidiomycota</taxon>
        <taxon>Agaricomycotina</taxon>
        <taxon>Agaricomycetes</taxon>
        <taxon>Agaricomycetidae</taxon>
        <taxon>Jaapiales</taxon>
        <taxon>Jaapiaceae</taxon>
        <taxon>Jaapia</taxon>
    </lineage>
</organism>
<feature type="compositionally biased region" description="Basic and acidic residues" evidence="1">
    <location>
        <begin position="21"/>
        <end position="48"/>
    </location>
</feature>
<evidence type="ECO:0000313" key="2">
    <source>
        <dbReference type="EMBL" id="KDQ59360.1"/>
    </source>
</evidence>